<dbReference type="GO" id="GO:0019843">
    <property type="term" value="F:rRNA binding"/>
    <property type="evidence" value="ECO:0007669"/>
    <property type="project" value="UniProtKB-UniRule"/>
</dbReference>
<evidence type="ECO:0000256" key="4">
    <source>
        <dbReference type="ARBA" id="ARBA00022980"/>
    </source>
</evidence>
<dbReference type="InterPro" id="IPR035987">
    <property type="entry name" value="Ribosomal_uS8_sf"/>
</dbReference>
<evidence type="ECO:0000256" key="2">
    <source>
        <dbReference type="ARBA" id="ARBA00022730"/>
    </source>
</evidence>
<dbReference type="GO" id="GO:0003735">
    <property type="term" value="F:structural constituent of ribosome"/>
    <property type="evidence" value="ECO:0007669"/>
    <property type="project" value="InterPro"/>
</dbReference>
<dbReference type="GO" id="GO:1990904">
    <property type="term" value="C:ribonucleoprotein complex"/>
    <property type="evidence" value="ECO:0007669"/>
    <property type="project" value="UniProtKB-KW"/>
</dbReference>
<proteinExistence type="inferred from homology"/>
<reference evidence="9 10" key="1">
    <citation type="journal article" date="2015" name="Nature">
        <title>rRNA introns, odd ribosomes, and small enigmatic genomes across a large radiation of phyla.</title>
        <authorList>
            <person name="Brown C.T."/>
            <person name="Hug L.A."/>
            <person name="Thomas B.C."/>
            <person name="Sharon I."/>
            <person name="Castelle C.J."/>
            <person name="Singh A."/>
            <person name="Wilkins M.J."/>
            <person name="Williams K.H."/>
            <person name="Banfield J.F."/>
        </authorList>
    </citation>
    <scope>NUCLEOTIDE SEQUENCE [LARGE SCALE GENOMIC DNA]</scope>
</reference>
<sequence length="130" mass="14693">MMTDPISDMLTRIRNASKVRKQIVDVPMSKMKFALAKVLQNEGYLDAVEKVDGLKGVNIRLRLKYENNEPKIMVINRISRPGRRVYVQSTELPTVRSGFGVAIVSTPNGLMTNVEARKRRLGGELICEVY</sequence>
<dbReference type="FunFam" id="3.30.1370.30:FF:000002">
    <property type="entry name" value="30S ribosomal protein S8"/>
    <property type="match status" value="1"/>
</dbReference>
<dbReference type="SUPFAM" id="SSF56047">
    <property type="entry name" value="Ribosomal protein S8"/>
    <property type="match status" value="1"/>
</dbReference>
<dbReference type="EMBL" id="LCAW01000007">
    <property type="protein sequence ID" value="KKR99347.1"/>
    <property type="molecule type" value="Genomic_DNA"/>
</dbReference>
<dbReference type="Pfam" id="PF00410">
    <property type="entry name" value="Ribosomal_S8"/>
    <property type="match status" value="1"/>
</dbReference>
<dbReference type="Gene3D" id="3.30.1490.10">
    <property type="match status" value="1"/>
</dbReference>
<keyword evidence="2 7" id="KW-0699">rRNA-binding</keyword>
<keyword evidence="4 7" id="KW-0689">Ribosomal protein</keyword>
<dbReference type="PATRIC" id="fig|1618983.3.peg.380"/>
<dbReference type="PROSITE" id="PS00053">
    <property type="entry name" value="RIBOSOMAL_S8"/>
    <property type="match status" value="1"/>
</dbReference>
<evidence type="ECO:0000256" key="7">
    <source>
        <dbReference type="HAMAP-Rule" id="MF_01302"/>
    </source>
</evidence>
<comment type="similarity">
    <text evidence="1 7 8">Belongs to the universal ribosomal protein uS8 family.</text>
</comment>
<comment type="subunit">
    <text evidence="7">Part of the 30S ribosomal subunit. Contacts proteins S5 and S12.</text>
</comment>
<dbReference type="FunFam" id="3.30.1490.10:FF:000001">
    <property type="entry name" value="30S ribosomal protein S8"/>
    <property type="match status" value="1"/>
</dbReference>
<comment type="function">
    <text evidence="7">One of the primary rRNA binding proteins, it binds directly to 16S rRNA central domain where it helps coordinate assembly of the platform of the 30S subunit.</text>
</comment>
<dbReference type="InterPro" id="IPR047863">
    <property type="entry name" value="Ribosomal_uS8_CS"/>
</dbReference>
<dbReference type="InterPro" id="IPR000630">
    <property type="entry name" value="Ribosomal_uS8"/>
</dbReference>
<dbReference type="NCBIfam" id="NF001109">
    <property type="entry name" value="PRK00136.1"/>
    <property type="match status" value="1"/>
</dbReference>
<keyword evidence="3 7" id="KW-0694">RNA-binding</keyword>
<evidence type="ECO:0000256" key="3">
    <source>
        <dbReference type="ARBA" id="ARBA00022884"/>
    </source>
</evidence>
<dbReference type="GO" id="GO:0006412">
    <property type="term" value="P:translation"/>
    <property type="evidence" value="ECO:0007669"/>
    <property type="project" value="UniProtKB-UniRule"/>
</dbReference>
<accession>A0A0G0YG61</accession>
<evidence type="ECO:0000256" key="8">
    <source>
        <dbReference type="RuleBase" id="RU003660"/>
    </source>
</evidence>
<evidence type="ECO:0000313" key="9">
    <source>
        <dbReference type="EMBL" id="KKR99347.1"/>
    </source>
</evidence>
<gene>
    <name evidence="7" type="primary">rpsH</name>
    <name evidence="9" type="ORF">UU50_C0007G0035</name>
</gene>
<dbReference type="PANTHER" id="PTHR11758">
    <property type="entry name" value="40S RIBOSOMAL PROTEIN S15A"/>
    <property type="match status" value="1"/>
</dbReference>
<dbReference type="GO" id="GO:0005737">
    <property type="term" value="C:cytoplasm"/>
    <property type="evidence" value="ECO:0007669"/>
    <property type="project" value="UniProtKB-ARBA"/>
</dbReference>
<dbReference type="HAMAP" id="MF_01302_B">
    <property type="entry name" value="Ribosomal_uS8_B"/>
    <property type="match status" value="1"/>
</dbReference>
<dbReference type="Gene3D" id="3.30.1370.30">
    <property type="match status" value="1"/>
</dbReference>
<evidence type="ECO:0000256" key="6">
    <source>
        <dbReference type="ARBA" id="ARBA00035258"/>
    </source>
</evidence>
<name>A0A0G0YG61_9BACT</name>
<organism evidence="9 10">
    <name type="scientific">Candidatus Uhrbacteria bacterium GW2011_GWC1_41_20</name>
    <dbReference type="NCBI Taxonomy" id="1618983"/>
    <lineage>
        <taxon>Bacteria</taxon>
        <taxon>Candidatus Uhriibacteriota</taxon>
    </lineage>
</organism>
<evidence type="ECO:0000256" key="1">
    <source>
        <dbReference type="ARBA" id="ARBA00006471"/>
    </source>
</evidence>
<evidence type="ECO:0000313" key="10">
    <source>
        <dbReference type="Proteomes" id="UP000033930"/>
    </source>
</evidence>
<protein>
    <recommendedName>
        <fullName evidence="6 7">Small ribosomal subunit protein uS8</fullName>
    </recommendedName>
</protein>
<dbReference type="GO" id="GO:0005840">
    <property type="term" value="C:ribosome"/>
    <property type="evidence" value="ECO:0007669"/>
    <property type="project" value="UniProtKB-KW"/>
</dbReference>
<comment type="caution">
    <text evidence="9">The sequence shown here is derived from an EMBL/GenBank/DDBJ whole genome shotgun (WGS) entry which is preliminary data.</text>
</comment>
<keyword evidence="5 7" id="KW-0687">Ribonucleoprotein</keyword>
<dbReference type="Proteomes" id="UP000033930">
    <property type="component" value="Unassembled WGS sequence"/>
</dbReference>
<dbReference type="AlphaFoldDB" id="A0A0G0YG61"/>
<evidence type="ECO:0000256" key="5">
    <source>
        <dbReference type="ARBA" id="ARBA00023274"/>
    </source>
</evidence>